<accession>A0A7W7H8B1</accession>
<reference evidence="2 3" key="1">
    <citation type="submission" date="2020-08" db="EMBL/GenBank/DDBJ databases">
        <title>Sequencing the genomes of 1000 actinobacteria strains.</title>
        <authorList>
            <person name="Klenk H.-P."/>
        </authorList>
    </citation>
    <scope>NUCLEOTIDE SEQUENCE [LARGE SCALE GENOMIC DNA]</scope>
    <source>
        <strain evidence="2 3">DSM 45809</strain>
    </source>
</reference>
<evidence type="ECO:0000313" key="3">
    <source>
        <dbReference type="Proteomes" id="UP000546162"/>
    </source>
</evidence>
<dbReference type="RefSeq" id="WP_185046048.1">
    <property type="nucleotide sequence ID" value="NZ_BAABFG010000005.1"/>
</dbReference>
<dbReference type="InterPro" id="IPR041698">
    <property type="entry name" value="Methyltransf_25"/>
</dbReference>
<feature type="domain" description="Methyltransferase" evidence="1">
    <location>
        <begin position="60"/>
        <end position="150"/>
    </location>
</feature>
<dbReference type="AlphaFoldDB" id="A0A7W7H8B1"/>
<dbReference type="CDD" id="cd02440">
    <property type="entry name" value="AdoMet_MTases"/>
    <property type="match status" value="1"/>
</dbReference>
<proteinExistence type="predicted"/>
<evidence type="ECO:0000313" key="2">
    <source>
        <dbReference type="EMBL" id="MBB4745692.1"/>
    </source>
</evidence>
<dbReference type="EMBL" id="JACHNB010000001">
    <property type="protein sequence ID" value="MBB4745692.1"/>
    <property type="molecule type" value="Genomic_DNA"/>
</dbReference>
<dbReference type="Pfam" id="PF13649">
    <property type="entry name" value="Methyltransf_25"/>
    <property type="match status" value="1"/>
</dbReference>
<keyword evidence="3" id="KW-1185">Reference proteome</keyword>
<dbReference type="Proteomes" id="UP000546162">
    <property type="component" value="Unassembled WGS sequence"/>
</dbReference>
<organism evidence="2 3">
    <name type="scientific">Actinoplanes octamycinicus</name>
    <dbReference type="NCBI Taxonomy" id="135948"/>
    <lineage>
        <taxon>Bacteria</taxon>
        <taxon>Bacillati</taxon>
        <taxon>Actinomycetota</taxon>
        <taxon>Actinomycetes</taxon>
        <taxon>Micromonosporales</taxon>
        <taxon>Micromonosporaceae</taxon>
        <taxon>Actinoplanes</taxon>
    </lineage>
</organism>
<keyword evidence="2" id="KW-0489">Methyltransferase</keyword>
<dbReference type="SUPFAM" id="SSF53335">
    <property type="entry name" value="S-adenosyl-L-methionine-dependent methyltransferases"/>
    <property type="match status" value="1"/>
</dbReference>
<comment type="caution">
    <text evidence="2">The sequence shown here is derived from an EMBL/GenBank/DDBJ whole genome shotgun (WGS) entry which is preliminary data.</text>
</comment>
<dbReference type="GO" id="GO:0008168">
    <property type="term" value="F:methyltransferase activity"/>
    <property type="evidence" value="ECO:0007669"/>
    <property type="project" value="UniProtKB-KW"/>
</dbReference>
<protein>
    <submittedName>
        <fullName evidence="2">SAM-dependent methyltransferase</fullName>
    </submittedName>
</protein>
<sequence length="276" mass="30628">MSDYLTVNRANWDERAGAHAASADYGFRRFAEDPAHLSDVVRFDLPLLGDVAGRRAVHLQCHIGTDTLSLSRLGARMTGLDFSGESLKQARRLAELAGADIEYVQSDVYAARDVLDGDFDLVFTGIGALGWLPDIKRWARTVASLLAPGGRLFLREGHPVLWACDYDRTDGVIALGEPYFEQAEPQIYDEPGTYVDTDHQFVHTVTHEWNHGLGEIVTAVLEAGLTLTGLVEHQSVPWNALPGRMRQLDNGEWQLAERPERLPHTYTLQAVRLPSA</sequence>
<dbReference type="GO" id="GO:0032259">
    <property type="term" value="P:methylation"/>
    <property type="evidence" value="ECO:0007669"/>
    <property type="project" value="UniProtKB-KW"/>
</dbReference>
<gene>
    <name evidence="2" type="ORF">BJY16_009151</name>
</gene>
<dbReference type="InterPro" id="IPR029063">
    <property type="entry name" value="SAM-dependent_MTases_sf"/>
</dbReference>
<keyword evidence="2" id="KW-0808">Transferase</keyword>
<dbReference type="Gene3D" id="3.40.50.150">
    <property type="entry name" value="Vaccinia Virus protein VP39"/>
    <property type="match status" value="1"/>
</dbReference>
<name>A0A7W7H8B1_9ACTN</name>
<evidence type="ECO:0000259" key="1">
    <source>
        <dbReference type="Pfam" id="PF13649"/>
    </source>
</evidence>